<gene>
    <name evidence="2" type="ORF">E1298_20145</name>
</gene>
<sequence length="169" mass="18156">MPTDMIWIEYNGFIIGPPDSPPVSTELPYRTGLVAAAQFEPAGGAVVVTGIKDDQIRVIAELLTAEPAIDLDVWEDVAVVGIDWPGGVMRVIGADVIPPSVMPFTGELPPGPMMVLVAGRNRDAGEQRGDDDPIEEYLINVWPGEEPDRMPKATSRVGAMWRDATPPPA</sequence>
<protein>
    <submittedName>
        <fullName evidence="2">Uncharacterized protein</fullName>
    </submittedName>
</protein>
<keyword evidence="3" id="KW-1185">Reference proteome</keyword>
<evidence type="ECO:0000313" key="2">
    <source>
        <dbReference type="EMBL" id="TDD84315.1"/>
    </source>
</evidence>
<dbReference type="EMBL" id="SMKU01000103">
    <property type="protein sequence ID" value="TDD84315.1"/>
    <property type="molecule type" value="Genomic_DNA"/>
</dbReference>
<dbReference type="OrthoDB" id="4485313at2"/>
<reference evidence="2 3" key="1">
    <citation type="submission" date="2019-03" db="EMBL/GenBank/DDBJ databases">
        <title>Draft genome sequences of novel Actinobacteria.</title>
        <authorList>
            <person name="Sahin N."/>
            <person name="Ay H."/>
            <person name="Saygin H."/>
        </authorList>
    </citation>
    <scope>NUCLEOTIDE SEQUENCE [LARGE SCALE GENOMIC DNA]</scope>
    <source>
        <strain evidence="2 3">H3C3</strain>
    </source>
</reference>
<feature type="region of interest" description="Disordered" evidence="1">
    <location>
        <begin position="145"/>
        <end position="169"/>
    </location>
</feature>
<dbReference type="RefSeq" id="WP_131895477.1">
    <property type="nucleotide sequence ID" value="NZ_SMKU01000103.1"/>
</dbReference>
<name>A0A4R5BFA9_9ACTN</name>
<evidence type="ECO:0000256" key="1">
    <source>
        <dbReference type="SAM" id="MobiDB-lite"/>
    </source>
</evidence>
<dbReference type="Proteomes" id="UP000294513">
    <property type="component" value="Unassembled WGS sequence"/>
</dbReference>
<accession>A0A4R5BFA9</accession>
<dbReference type="AlphaFoldDB" id="A0A4R5BFA9"/>
<evidence type="ECO:0000313" key="3">
    <source>
        <dbReference type="Proteomes" id="UP000294513"/>
    </source>
</evidence>
<organism evidence="2 3">
    <name type="scientific">Actinomadura rubrisoli</name>
    <dbReference type="NCBI Taxonomy" id="2530368"/>
    <lineage>
        <taxon>Bacteria</taxon>
        <taxon>Bacillati</taxon>
        <taxon>Actinomycetota</taxon>
        <taxon>Actinomycetes</taxon>
        <taxon>Streptosporangiales</taxon>
        <taxon>Thermomonosporaceae</taxon>
        <taxon>Actinomadura</taxon>
    </lineage>
</organism>
<comment type="caution">
    <text evidence="2">The sequence shown here is derived from an EMBL/GenBank/DDBJ whole genome shotgun (WGS) entry which is preliminary data.</text>
</comment>
<proteinExistence type="predicted"/>